<feature type="transmembrane region" description="Helical" evidence="1">
    <location>
        <begin position="130"/>
        <end position="148"/>
    </location>
</feature>
<name>A0A8C5BMB3_GADMO</name>
<evidence type="ECO:0000313" key="2">
    <source>
        <dbReference type="Ensembl" id="ENSGMOP00000048338.1"/>
    </source>
</evidence>
<dbReference type="AlphaFoldDB" id="A0A8C5BMB3"/>
<keyword evidence="1" id="KW-0472">Membrane</keyword>
<accession>A0A8C5BMB3</accession>
<reference evidence="2" key="1">
    <citation type="submission" date="2025-08" db="UniProtKB">
        <authorList>
            <consortium name="Ensembl"/>
        </authorList>
    </citation>
    <scope>IDENTIFICATION</scope>
</reference>
<keyword evidence="1" id="KW-1133">Transmembrane helix</keyword>
<dbReference type="GeneTree" id="ENSGT01030000240273"/>
<proteinExistence type="predicted"/>
<organism evidence="2 3">
    <name type="scientific">Gadus morhua</name>
    <name type="common">Atlantic cod</name>
    <dbReference type="NCBI Taxonomy" id="8049"/>
    <lineage>
        <taxon>Eukaryota</taxon>
        <taxon>Metazoa</taxon>
        <taxon>Chordata</taxon>
        <taxon>Craniata</taxon>
        <taxon>Vertebrata</taxon>
        <taxon>Euteleostomi</taxon>
        <taxon>Actinopterygii</taxon>
        <taxon>Neopterygii</taxon>
        <taxon>Teleostei</taxon>
        <taxon>Neoteleostei</taxon>
        <taxon>Acanthomorphata</taxon>
        <taxon>Zeiogadaria</taxon>
        <taxon>Gadariae</taxon>
        <taxon>Gadiformes</taxon>
        <taxon>Gadoidei</taxon>
        <taxon>Gadidae</taxon>
        <taxon>Gadus</taxon>
    </lineage>
</organism>
<keyword evidence="3" id="KW-1185">Reference proteome</keyword>
<keyword evidence="1" id="KW-0812">Transmembrane</keyword>
<protein>
    <submittedName>
        <fullName evidence="2">Uncharacterized protein</fullName>
    </submittedName>
</protein>
<sequence>RYTIYISIYFESPLEHIINARFNHVWHDVTSVIILVFLKYKSACRLHETTYCLNSLVRRIQCYSFSKPNPQFPSFFLSLAVLTHRSEVHTPTAARQSRGLATGGGSECVCAIACLYLLWKRERRRRHTELLAVILHNYIILYTIIYRAPGVANGNNHFLLHAAVHPGLHALTSRDTSHIFDISPSPSRKL</sequence>
<reference evidence="2" key="2">
    <citation type="submission" date="2025-09" db="UniProtKB">
        <authorList>
            <consortium name="Ensembl"/>
        </authorList>
    </citation>
    <scope>IDENTIFICATION</scope>
</reference>
<dbReference type="Proteomes" id="UP000694546">
    <property type="component" value="Chromosome 7"/>
</dbReference>
<evidence type="ECO:0000313" key="3">
    <source>
        <dbReference type="Proteomes" id="UP000694546"/>
    </source>
</evidence>
<dbReference type="Ensembl" id="ENSGMOT00000051872.1">
    <property type="protein sequence ID" value="ENSGMOP00000048338.1"/>
    <property type="gene ID" value="ENSGMOG00000027805.1"/>
</dbReference>
<evidence type="ECO:0000256" key="1">
    <source>
        <dbReference type="SAM" id="Phobius"/>
    </source>
</evidence>